<keyword evidence="5" id="KW-1185">Reference proteome</keyword>
<keyword evidence="2" id="KW-0472">Membrane</keyword>
<feature type="region of interest" description="Disordered" evidence="1">
    <location>
        <begin position="183"/>
        <end position="212"/>
    </location>
</feature>
<evidence type="ECO:0000313" key="4">
    <source>
        <dbReference type="EMBL" id="MDI2097552.1"/>
    </source>
</evidence>
<dbReference type="CDD" id="cd00102">
    <property type="entry name" value="IPT"/>
    <property type="match status" value="1"/>
</dbReference>
<keyword evidence="2" id="KW-1133">Transmembrane helix</keyword>
<dbReference type="GO" id="GO:0005975">
    <property type="term" value="P:carbohydrate metabolic process"/>
    <property type="evidence" value="ECO:0007669"/>
    <property type="project" value="UniProtKB-ARBA"/>
</dbReference>
<protein>
    <submittedName>
        <fullName evidence="4">IPT/TIG domain-containing protein</fullName>
    </submittedName>
</protein>
<evidence type="ECO:0000256" key="2">
    <source>
        <dbReference type="SAM" id="Phobius"/>
    </source>
</evidence>
<evidence type="ECO:0000313" key="5">
    <source>
        <dbReference type="Proteomes" id="UP001321506"/>
    </source>
</evidence>
<dbReference type="AlphaFoldDB" id="A0AAW6T178"/>
<feature type="region of interest" description="Disordered" evidence="1">
    <location>
        <begin position="113"/>
        <end position="147"/>
    </location>
</feature>
<feature type="transmembrane region" description="Helical" evidence="2">
    <location>
        <begin position="156"/>
        <end position="174"/>
    </location>
</feature>
<name>A0AAW6T178_9MICO</name>
<dbReference type="RefSeq" id="WP_281487342.1">
    <property type="nucleotide sequence ID" value="NZ_JASATX010000001.1"/>
</dbReference>
<comment type="caution">
    <text evidence="4">The sequence shown here is derived from an EMBL/GenBank/DDBJ whole genome shotgun (WGS) entry which is preliminary data.</text>
</comment>
<dbReference type="Gene3D" id="2.60.40.10">
    <property type="entry name" value="Immunoglobulins"/>
    <property type="match status" value="1"/>
</dbReference>
<keyword evidence="2" id="KW-0812">Transmembrane</keyword>
<dbReference type="EMBL" id="JASATX010000001">
    <property type="protein sequence ID" value="MDI2097552.1"/>
    <property type="molecule type" value="Genomic_DNA"/>
</dbReference>
<accession>A0AAW6T178</accession>
<dbReference type="SUPFAM" id="SSF81296">
    <property type="entry name" value="E set domains"/>
    <property type="match status" value="1"/>
</dbReference>
<evidence type="ECO:0000256" key="1">
    <source>
        <dbReference type="SAM" id="MobiDB-lite"/>
    </source>
</evidence>
<sequence>MTWSAAAPMFHVGASATFLLMPRITSVAPAEARVGEEITILGTGFDHALTTSLRIGSTVLDRTRFSVVSDTELRAIVPAGTPPGYADVQVTSDTLDSALTAATRVLVVEAAPAAPGGPASGGSSVTGPTTQHSNAQPAIAPGRSADGMLPPTGADAAATVVFALLSIGIGAAVIRAATARATGRAASGAGRLRPEVLHRSGAGREPGLDRIG</sequence>
<reference evidence="4 5" key="1">
    <citation type="submission" date="2023-04" db="EMBL/GenBank/DDBJ databases">
        <title>Klugiella caeni sp. nov. isolated from the sludge of biochemical tank.</title>
        <authorList>
            <person name="Geng K."/>
        </authorList>
    </citation>
    <scope>NUCLEOTIDE SEQUENCE [LARGE SCALE GENOMIC DNA]</scope>
    <source>
        <strain evidence="4 5">YN-L-19</strain>
    </source>
</reference>
<dbReference type="InterPro" id="IPR013783">
    <property type="entry name" value="Ig-like_fold"/>
</dbReference>
<dbReference type="InterPro" id="IPR014756">
    <property type="entry name" value="Ig_E-set"/>
</dbReference>
<dbReference type="Pfam" id="PF01833">
    <property type="entry name" value="TIG"/>
    <property type="match status" value="1"/>
</dbReference>
<gene>
    <name evidence="4" type="ORF">QF206_01035</name>
</gene>
<evidence type="ECO:0000259" key="3">
    <source>
        <dbReference type="Pfam" id="PF01833"/>
    </source>
</evidence>
<organism evidence="4 5">
    <name type="scientific">Ruicaihuangia caeni</name>
    <dbReference type="NCBI Taxonomy" id="3042517"/>
    <lineage>
        <taxon>Bacteria</taxon>
        <taxon>Bacillati</taxon>
        <taxon>Actinomycetota</taxon>
        <taxon>Actinomycetes</taxon>
        <taxon>Micrococcales</taxon>
        <taxon>Microbacteriaceae</taxon>
        <taxon>Ruicaihuangia</taxon>
    </lineage>
</organism>
<feature type="domain" description="IPT/TIG" evidence="3">
    <location>
        <begin position="22"/>
        <end position="96"/>
    </location>
</feature>
<dbReference type="Proteomes" id="UP001321506">
    <property type="component" value="Unassembled WGS sequence"/>
</dbReference>
<feature type="compositionally biased region" description="Low complexity" evidence="1">
    <location>
        <begin position="113"/>
        <end position="130"/>
    </location>
</feature>
<dbReference type="InterPro" id="IPR002909">
    <property type="entry name" value="IPT_dom"/>
</dbReference>
<proteinExistence type="predicted"/>